<organism evidence="4">
    <name type="scientific">marine sediment metagenome</name>
    <dbReference type="NCBI Taxonomy" id="412755"/>
    <lineage>
        <taxon>unclassified sequences</taxon>
        <taxon>metagenomes</taxon>
        <taxon>ecological metagenomes</taxon>
    </lineage>
</organism>
<dbReference type="GO" id="GO:0030170">
    <property type="term" value="F:pyridoxal phosphate binding"/>
    <property type="evidence" value="ECO:0007669"/>
    <property type="project" value="TreeGrafter"/>
</dbReference>
<dbReference type="Pfam" id="PF00266">
    <property type="entry name" value="Aminotran_5"/>
    <property type="match status" value="1"/>
</dbReference>
<dbReference type="Gene3D" id="3.40.640.10">
    <property type="entry name" value="Type I PLP-dependent aspartate aminotransferase-like (Major domain)"/>
    <property type="match status" value="1"/>
</dbReference>
<dbReference type="GO" id="GO:0005960">
    <property type="term" value="C:glycine cleavage complex"/>
    <property type="evidence" value="ECO:0007669"/>
    <property type="project" value="TreeGrafter"/>
</dbReference>
<evidence type="ECO:0000256" key="2">
    <source>
        <dbReference type="ARBA" id="ARBA00023002"/>
    </source>
</evidence>
<keyword evidence="1" id="KW-0663">Pyridoxal phosphate</keyword>
<feature type="non-terminal residue" evidence="4">
    <location>
        <position position="262"/>
    </location>
</feature>
<evidence type="ECO:0000259" key="3">
    <source>
        <dbReference type="Pfam" id="PF00266"/>
    </source>
</evidence>
<dbReference type="InterPro" id="IPR000192">
    <property type="entry name" value="Aminotrans_V_dom"/>
</dbReference>
<dbReference type="AlphaFoldDB" id="X1I2G7"/>
<comment type="caution">
    <text evidence="4">The sequence shown here is derived from an EMBL/GenBank/DDBJ whole genome shotgun (WGS) entry which is preliminary data.</text>
</comment>
<evidence type="ECO:0000313" key="4">
    <source>
        <dbReference type="EMBL" id="GAH63475.1"/>
    </source>
</evidence>
<dbReference type="SUPFAM" id="SSF53383">
    <property type="entry name" value="PLP-dependent transferases"/>
    <property type="match status" value="1"/>
</dbReference>
<sequence length="262" mass="28458">MDAFSLQPMAGAHGEFAGMLIARAYHNSKREERNEVIIPDSAHGTNPASARMAGYAVVEIPSKDGRVDIEALEAVLSRRTAAFMLTNPNTLGIFETDILNISNMVRQVGALLYYDGANLNAIMGKARPGDMGFDIVHLNPHKTFGTPHGGGGPGAGPVGVKTYLEPFLPIPRVVNRNGQYNLEYDQPQSIGAIAAFYGNIPVLLKAYAYILLKGANGLQKVTEEAVLNANYLLNKLSDIYQLPYGGKRMHEFVVSAKRLKDK</sequence>
<reference evidence="4" key="1">
    <citation type="journal article" date="2014" name="Front. Microbiol.">
        <title>High frequency of phylogenetically diverse reductive dehalogenase-homologous genes in deep subseafloor sedimentary metagenomes.</title>
        <authorList>
            <person name="Kawai M."/>
            <person name="Futagami T."/>
            <person name="Toyoda A."/>
            <person name="Takaki Y."/>
            <person name="Nishi S."/>
            <person name="Hori S."/>
            <person name="Arai W."/>
            <person name="Tsubouchi T."/>
            <person name="Morono Y."/>
            <person name="Uchiyama I."/>
            <person name="Ito T."/>
            <person name="Fujiyama A."/>
            <person name="Inagaki F."/>
            <person name="Takami H."/>
        </authorList>
    </citation>
    <scope>NUCLEOTIDE SEQUENCE</scope>
    <source>
        <strain evidence="4">Expedition CK06-06</strain>
    </source>
</reference>
<protein>
    <recommendedName>
        <fullName evidence="3">Aminotransferase class V domain-containing protein</fullName>
    </recommendedName>
</protein>
<keyword evidence="2" id="KW-0560">Oxidoreductase</keyword>
<feature type="domain" description="Aminotransferase class V" evidence="3">
    <location>
        <begin position="19"/>
        <end position="147"/>
    </location>
</feature>
<dbReference type="InterPro" id="IPR020581">
    <property type="entry name" value="GDC_P"/>
</dbReference>
<dbReference type="GO" id="GO:0016594">
    <property type="term" value="F:glycine binding"/>
    <property type="evidence" value="ECO:0007669"/>
    <property type="project" value="TreeGrafter"/>
</dbReference>
<dbReference type="InterPro" id="IPR015424">
    <property type="entry name" value="PyrdxlP-dep_Trfase"/>
</dbReference>
<gene>
    <name evidence="4" type="ORF">S03H2_50183</name>
</gene>
<dbReference type="PANTHER" id="PTHR11773:SF1">
    <property type="entry name" value="GLYCINE DEHYDROGENASE (DECARBOXYLATING), MITOCHONDRIAL"/>
    <property type="match status" value="1"/>
</dbReference>
<dbReference type="GO" id="GO:0004375">
    <property type="term" value="F:glycine dehydrogenase (decarboxylating) activity"/>
    <property type="evidence" value="ECO:0007669"/>
    <property type="project" value="InterPro"/>
</dbReference>
<dbReference type="GO" id="GO:0005829">
    <property type="term" value="C:cytosol"/>
    <property type="evidence" value="ECO:0007669"/>
    <property type="project" value="TreeGrafter"/>
</dbReference>
<accession>X1I2G7</accession>
<proteinExistence type="predicted"/>
<name>X1I2G7_9ZZZZ</name>
<evidence type="ECO:0000256" key="1">
    <source>
        <dbReference type="ARBA" id="ARBA00022898"/>
    </source>
</evidence>
<dbReference type="EMBL" id="BARU01031757">
    <property type="protein sequence ID" value="GAH63475.1"/>
    <property type="molecule type" value="Genomic_DNA"/>
</dbReference>
<dbReference type="GO" id="GO:0019464">
    <property type="term" value="P:glycine decarboxylation via glycine cleavage system"/>
    <property type="evidence" value="ECO:0007669"/>
    <property type="project" value="TreeGrafter"/>
</dbReference>
<dbReference type="InterPro" id="IPR015421">
    <property type="entry name" value="PyrdxlP-dep_Trfase_major"/>
</dbReference>
<dbReference type="FunFam" id="3.40.640.10:FF:000224">
    <property type="entry name" value="Probable glycine dehydrogenase (decarboxylating) subunit 2"/>
    <property type="match status" value="1"/>
</dbReference>
<dbReference type="PANTHER" id="PTHR11773">
    <property type="entry name" value="GLYCINE DEHYDROGENASE, DECARBOXYLATING"/>
    <property type="match status" value="1"/>
</dbReference>